<keyword evidence="4 6" id="KW-0378">Hydrolase</keyword>
<dbReference type="PROSITE" id="PS51462">
    <property type="entry name" value="NUDIX"/>
    <property type="match status" value="1"/>
</dbReference>
<accession>A0A1G2PR43</accession>
<dbReference type="InterPro" id="IPR051325">
    <property type="entry name" value="Nudix_hydrolase_domain"/>
</dbReference>
<evidence type="ECO:0000256" key="5">
    <source>
        <dbReference type="ARBA" id="ARBA00032644"/>
    </source>
</evidence>
<dbReference type="SUPFAM" id="SSF55811">
    <property type="entry name" value="Nudix"/>
    <property type="match status" value="1"/>
</dbReference>
<evidence type="ECO:0000313" key="9">
    <source>
        <dbReference type="Proteomes" id="UP000178690"/>
    </source>
</evidence>
<name>A0A1G2PR43_TERXR</name>
<evidence type="ECO:0000256" key="1">
    <source>
        <dbReference type="ARBA" id="ARBA00005582"/>
    </source>
</evidence>
<dbReference type="InterPro" id="IPR000086">
    <property type="entry name" value="NUDIX_hydrolase_dom"/>
</dbReference>
<dbReference type="GO" id="GO:0000166">
    <property type="term" value="F:nucleotide binding"/>
    <property type="evidence" value="ECO:0007669"/>
    <property type="project" value="UniProtKB-KW"/>
</dbReference>
<dbReference type="InterPro" id="IPR020084">
    <property type="entry name" value="NUDIX_hydrolase_CS"/>
</dbReference>
<dbReference type="AlphaFoldDB" id="A0A1G2PR43"/>
<dbReference type="CDD" id="cd03428">
    <property type="entry name" value="NUDIX_Ap4A_Nudt2"/>
    <property type="match status" value="1"/>
</dbReference>
<dbReference type="GO" id="GO:0006754">
    <property type="term" value="P:ATP biosynthetic process"/>
    <property type="evidence" value="ECO:0007669"/>
    <property type="project" value="TreeGrafter"/>
</dbReference>
<evidence type="ECO:0000259" key="7">
    <source>
        <dbReference type="PROSITE" id="PS51462"/>
    </source>
</evidence>
<gene>
    <name evidence="8" type="ORF">A2682_01940</name>
</gene>
<dbReference type="PANTHER" id="PTHR21340:SF0">
    <property type="entry name" value="BIS(5'-NUCLEOSYL)-TETRAPHOSPHATASE [ASYMMETRICAL]"/>
    <property type="match status" value="1"/>
</dbReference>
<dbReference type="Gene3D" id="3.90.79.10">
    <property type="entry name" value="Nucleoside Triphosphate Pyrophosphohydrolase"/>
    <property type="match status" value="1"/>
</dbReference>
<evidence type="ECO:0000313" key="8">
    <source>
        <dbReference type="EMBL" id="OHA50061.1"/>
    </source>
</evidence>
<dbReference type="GO" id="GO:0006167">
    <property type="term" value="P:AMP biosynthetic process"/>
    <property type="evidence" value="ECO:0007669"/>
    <property type="project" value="TreeGrafter"/>
</dbReference>
<feature type="domain" description="Nudix hydrolase" evidence="7">
    <location>
        <begin position="1"/>
        <end position="128"/>
    </location>
</feature>
<organism evidence="8 9">
    <name type="scientific">Terrybacteria sp. (strain RIFCSPHIGHO2_01_FULL_58_15)</name>
    <dbReference type="NCBI Taxonomy" id="1802363"/>
    <lineage>
        <taxon>Bacteria</taxon>
        <taxon>Candidatus Terryibacteriota</taxon>
    </lineage>
</organism>
<dbReference type="Pfam" id="PF00293">
    <property type="entry name" value="NUDIX"/>
    <property type="match status" value="1"/>
</dbReference>
<dbReference type="PANTHER" id="PTHR21340">
    <property type="entry name" value="DIADENOSINE 5,5-P1,P4-TETRAPHOSPHATE PYROPHOSPHOHYDROLASE MUTT"/>
    <property type="match status" value="1"/>
</dbReference>
<proteinExistence type="inferred from homology"/>
<evidence type="ECO:0000256" key="3">
    <source>
        <dbReference type="ARBA" id="ARBA00022741"/>
    </source>
</evidence>
<sequence>MRAREPRREFLLLHYEAGHWDFPKGHLEGNELPEDAARREIREETGLQVAQFLPGFKRHMRYFLWAYAREPHDKPRRSLKIVTFFLAQVPAREVRLSFEHSGYAWLPYRDAVKLATYPSAKELLRRAEAFLRQHHGVDSR</sequence>
<comment type="caution">
    <text evidence="8">The sequence shown here is derived from an EMBL/GenBank/DDBJ whole genome shotgun (WGS) entry which is preliminary data.</text>
</comment>
<keyword evidence="3" id="KW-0547">Nucleotide-binding</keyword>
<protein>
    <recommendedName>
        <fullName evidence="2">Bis(5'-nucleosyl)-tetraphosphatase [asymmetrical]</fullName>
    </recommendedName>
    <alternativeName>
        <fullName evidence="5">Diadenosine 5',5'''-P1,P4-tetraphosphate asymmetrical hydrolase</fullName>
    </alternativeName>
</protein>
<evidence type="ECO:0000256" key="6">
    <source>
        <dbReference type="RuleBase" id="RU003476"/>
    </source>
</evidence>
<dbReference type="STRING" id="1802363.A2682_01940"/>
<dbReference type="InterPro" id="IPR020476">
    <property type="entry name" value="Nudix_hydrolase"/>
</dbReference>
<evidence type="ECO:0000256" key="4">
    <source>
        <dbReference type="ARBA" id="ARBA00022801"/>
    </source>
</evidence>
<dbReference type="PROSITE" id="PS00893">
    <property type="entry name" value="NUDIX_BOX"/>
    <property type="match status" value="1"/>
</dbReference>
<dbReference type="PRINTS" id="PR00502">
    <property type="entry name" value="NUDIXFAMILY"/>
</dbReference>
<evidence type="ECO:0000256" key="2">
    <source>
        <dbReference type="ARBA" id="ARBA00018911"/>
    </source>
</evidence>
<reference evidence="8 9" key="1">
    <citation type="journal article" date="2016" name="Nat. Commun.">
        <title>Thousands of microbial genomes shed light on interconnected biogeochemical processes in an aquifer system.</title>
        <authorList>
            <person name="Anantharaman K."/>
            <person name="Brown C.T."/>
            <person name="Hug L.A."/>
            <person name="Sharon I."/>
            <person name="Castelle C.J."/>
            <person name="Probst A.J."/>
            <person name="Thomas B.C."/>
            <person name="Singh A."/>
            <person name="Wilkins M.J."/>
            <person name="Karaoz U."/>
            <person name="Brodie E.L."/>
            <person name="Williams K.H."/>
            <person name="Hubbard S.S."/>
            <person name="Banfield J.F."/>
        </authorList>
    </citation>
    <scope>NUCLEOTIDE SEQUENCE [LARGE SCALE GENOMIC DNA]</scope>
    <source>
        <strain evidence="9">RIFCSPHIGHO2_01_FULL_58_15</strain>
    </source>
</reference>
<dbReference type="GO" id="GO:0004081">
    <property type="term" value="F:bis(5'-nucleosyl)-tetraphosphatase (asymmetrical) activity"/>
    <property type="evidence" value="ECO:0007669"/>
    <property type="project" value="TreeGrafter"/>
</dbReference>
<dbReference type="EMBL" id="MHST01000002">
    <property type="protein sequence ID" value="OHA50061.1"/>
    <property type="molecule type" value="Genomic_DNA"/>
</dbReference>
<comment type="similarity">
    <text evidence="1 6">Belongs to the Nudix hydrolase family.</text>
</comment>
<dbReference type="Proteomes" id="UP000178690">
    <property type="component" value="Unassembled WGS sequence"/>
</dbReference>
<dbReference type="InterPro" id="IPR015797">
    <property type="entry name" value="NUDIX_hydrolase-like_dom_sf"/>
</dbReference>
<dbReference type="InterPro" id="IPR003565">
    <property type="entry name" value="Tetra_PHTase"/>
</dbReference>